<accession>A0A8J6JGD0</accession>
<feature type="signal peptide" evidence="1">
    <location>
        <begin position="1"/>
        <end position="24"/>
    </location>
</feature>
<evidence type="ECO:0000313" key="3">
    <source>
        <dbReference type="Proteomes" id="UP000661435"/>
    </source>
</evidence>
<evidence type="ECO:0000256" key="1">
    <source>
        <dbReference type="SAM" id="SignalP"/>
    </source>
</evidence>
<dbReference type="Proteomes" id="UP000661435">
    <property type="component" value="Unassembled WGS sequence"/>
</dbReference>
<reference evidence="2" key="1">
    <citation type="submission" date="2020-08" db="EMBL/GenBank/DDBJ databases">
        <title>Genome public.</title>
        <authorList>
            <person name="Liu C."/>
            <person name="Sun Q."/>
        </authorList>
    </citation>
    <scope>NUCLEOTIDE SEQUENCE</scope>
    <source>
        <strain evidence="2">NSJ-51</strain>
    </source>
</reference>
<name>A0A8J6JGD0_9FIRM</name>
<evidence type="ECO:0008006" key="4">
    <source>
        <dbReference type="Google" id="ProtNLM"/>
    </source>
</evidence>
<protein>
    <recommendedName>
        <fullName evidence="4">Lipoprotein</fullName>
    </recommendedName>
</protein>
<evidence type="ECO:0000313" key="2">
    <source>
        <dbReference type="EMBL" id="MBC5734724.1"/>
    </source>
</evidence>
<dbReference type="EMBL" id="JACOPP010000023">
    <property type="protein sequence ID" value="MBC5734724.1"/>
    <property type="molecule type" value="Genomic_DNA"/>
</dbReference>
<feature type="chain" id="PRO_5035268696" description="Lipoprotein" evidence="1">
    <location>
        <begin position="25"/>
        <end position="171"/>
    </location>
</feature>
<gene>
    <name evidence="2" type="ORF">H8S57_13470</name>
</gene>
<keyword evidence="3" id="KW-1185">Reference proteome</keyword>
<dbReference type="PROSITE" id="PS51257">
    <property type="entry name" value="PROKAR_LIPOPROTEIN"/>
    <property type="match status" value="1"/>
</dbReference>
<comment type="caution">
    <text evidence="2">The sequence shown here is derived from an EMBL/GenBank/DDBJ whole genome shotgun (WGS) entry which is preliminary data.</text>
</comment>
<sequence length="171" mass="18785">MKKKRYLLAAVVVALFALACTAAAAEPEVEAPEQSAYLGDVEVMYVPEWDCYVITTETGSPAHEYVSTQVSAANATRANPEKETSKDFTHTMVDSAGNLIATLDVKVYGIYSQADGEAQITNITWRTTPTVSGMTFRKVLNGETGTLYVKYNQKEIGFTYRIYTNGTISRD</sequence>
<proteinExistence type="predicted"/>
<dbReference type="AlphaFoldDB" id="A0A8J6JGD0"/>
<organism evidence="2 3">
    <name type="scientific">Lawsonibacter hominis</name>
    <dbReference type="NCBI Taxonomy" id="2763053"/>
    <lineage>
        <taxon>Bacteria</taxon>
        <taxon>Bacillati</taxon>
        <taxon>Bacillota</taxon>
        <taxon>Clostridia</taxon>
        <taxon>Eubacteriales</taxon>
        <taxon>Oscillospiraceae</taxon>
        <taxon>Lawsonibacter</taxon>
    </lineage>
</organism>
<keyword evidence="1" id="KW-0732">Signal</keyword>
<dbReference type="RefSeq" id="WP_186908552.1">
    <property type="nucleotide sequence ID" value="NZ_JACOPP010000023.1"/>
</dbReference>